<keyword evidence="6 8" id="KW-0560">Oxidoreductase</keyword>
<accession>A0AAN7A7G1</accession>
<keyword evidence="13" id="KW-1185">Reference proteome</keyword>
<evidence type="ECO:0000256" key="4">
    <source>
        <dbReference type="ARBA" id="ARBA00022827"/>
    </source>
</evidence>
<organism evidence="12 13">
    <name type="scientific">Triangularia setosa</name>
    <dbReference type="NCBI Taxonomy" id="2587417"/>
    <lineage>
        <taxon>Eukaryota</taxon>
        <taxon>Fungi</taxon>
        <taxon>Dikarya</taxon>
        <taxon>Ascomycota</taxon>
        <taxon>Pezizomycotina</taxon>
        <taxon>Sordariomycetes</taxon>
        <taxon>Sordariomycetidae</taxon>
        <taxon>Sordariales</taxon>
        <taxon>Podosporaceae</taxon>
        <taxon>Triangularia</taxon>
    </lineage>
</organism>
<comment type="subcellular location">
    <subcellularLocation>
        <location evidence="8">Mitochondrion</location>
    </subcellularLocation>
</comment>
<proteinExistence type="inferred from homology"/>
<dbReference type="EMBL" id="MU866181">
    <property type="protein sequence ID" value="KAK4176903.1"/>
    <property type="molecule type" value="Genomic_DNA"/>
</dbReference>
<feature type="binding site" evidence="9">
    <location>
        <position position="68"/>
    </location>
    <ligand>
        <name>FAD</name>
        <dbReference type="ChEBI" id="CHEBI:57692"/>
    </ligand>
</feature>
<dbReference type="InterPro" id="IPR021163">
    <property type="entry name" value="Ferredox_Rdtase_adrenod"/>
</dbReference>
<gene>
    <name evidence="12" type="ORF">QBC36DRAFT_328207</name>
</gene>
<dbReference type="InterPro" id="IPR036188">
    <property type="entry name" value="FAD/NAD-bd_sf"/>
</dbReference>
<evidence type="ECO:0000256" key="7">
    <source>
        <dbReference type="ARBA" id="ARBA00048933"/>
    </source>
</evidence>
<dbReference type="Gene3D" id="3.50.50.60">
    <property type="entry name" value="FAD/NAD(P)-binding domain"/>
    <property type="match status" value="1"/>
</dbReference>
<protein>
    <recommendedName>
        <fullName evidence="8">NADPH:adrenodoxin oxidoreductase, mitochondrial</fullName>
        <ecNumber evidence="8">1.18.1.6</ecNumber>
    </recommendedName>
</protein>
<feature type="binding site" evidence="9">
    <location>
        <position position="457"/>
    </location>
    <ligand>
        <name>FAD</name>
        <dbReference type="ChEBI" id="CHEBI:57692"/>
    </ligand>
</feature>
<keyword evidence="5 8" id="KW-0521">NADP</keyword>
<evidence type="ECO:0000256" key="8">
    <source>
        <dbReference type="PIRNR" id="PIRNR000362"/>
    </source>
</evidence>
<feature type="binding site" evidence="9">
    <location>
        <begin position="464"/>
        <end position="466"/>
    </location>
    <ligand>
        <name>FAD</name>
        <dbReference type="ChEBI" id="CHEBI:57692"/>
    </ligand>
</feature>
<dbReference type="Proteomes" id="UP001302321">
    <property type="component" value="Unassembled WGS sequence"/>
</dbReference>
<keyword evidence="8" id="KW-0496">Mitochondrion</keyword>
<feature type="binding site" evidence="9">
    <location>
        <position position="47"/>
    </location>
    <ligand>
        <name>FAD</name>
        <dbReference type="ChEBI" id="CHEBI:57692"/>
    </ligand>
</feature>
<evidence type="ECO:0000256" key="6">
    <source>
        <dbReference type="ARBA" id="ARBA00023002"/>
    </source>
</evidence>
<dbReference type="PANTHER" id="PTHR48467:SF1">
    <property type="entry name" value="GLUTAMATE SYNTHASE 1 [NADH], CHLOROPLASTIC-LIKE"/>
    <property type="match status" value="1"/>
</dbReference>
<dbReference type="Pfam" id="PF07992">
    <property type="entry name" value="Pyr_redox_2"/>
    <property type="match status" value="1"/>
</dbReference>
<feature type="binding site" evidence="10">
    <location>
        <begin position="238"/>
        <end position="239"/>
    </location>
    <ligand>
        <name>NADP(+)</name>
        <dbReference type="ChEBI" id="CHEBI:58349"/>
    </ligand>
</feature>
<dbReference type="GO" id="GO:0005739">
    <property type="term" value="C:mitochondrion"/>
    <property type="evidence" value="ECO:0007669"/>
    <property type="project" value="UniProtKB-SubCell"/>
</dbReference>
<feature type="binding site" evidence="10">
    <location>
        <begin position="194"/>
        <end position="197"/>
    </location>
    <ligand>
        <name>NADP(+)</name>
        <dbReference type="ChEBI" id="CHEBI:58349"/>
    </ligand>
</feature>
<comment type="catalytic activity">
    <reaction evidence="7 8">
        <text>2 reduced [adrenodoxin] + NADP(+) + H(+) = 2 oxidized [adrenodoxin] + NADPH</text>
        <dbReference type="Rhea" id="RHEA:42312"/>
        <dbReference type="Rhea" id="RHEA-COMP:9998"/>
        <dbReference type="Rhea" id="RHEA-COMP:9999"/>
        <dbReference type="ChEBI" id="CHEBI:15378"/>
        <dbReference type="ChEBI" id="CHEBI:33737"/>
        <dbReference type="ChEBI" id="CHEBI:33738"/>
        <dbReference type="ChEBI" id="CHEBI:57783"/>
        <dbReference type="ChEBI" id="CHEBI:58349"/>
        <dbReference type="EC" id="1.18.1.6"/>
    </reaction>
</comment>
<comment type="cofactor">
    <cofactor evidence="1 8 9">
        <name>FAD</name>
        <dbReference type="ChEBI" id="CHEBI:57692"/>
    </cofactor>
</comment>
<evidence type="ECO:0000256" key="5">
    <source>
        <dbReference type="ARBA" id="ARBA00022857"/>
    </source>
</evidence>
<reference evidence="12" key="2">
    <citation type="submission" date="2023-05" db="EMBL/GenBank/DDBJ databases">
        <authorList>
            <consortium name="Lawrence Berkeley National Laboratory"/>
            <person name="Steindorff A."/>
            <person name="Hensen N."/>
            <person name="Bonometti L."/>
            <person name="Westerberg I."/>
            <person name="Brannstrom I.O."/>
            <person name="Guillou S."/>
            <person name="Cros-Aarteil S."/>
            <person name="Calhoun S."/>
            <person name="Haridas S."/>
            <person name="Kuo A."/>
            <person name="Mondo S."/>
            <person name="Pangilinan J."/>
            <person name="Riley R."/>
            <person name="Labutti K."/>
            <person name="Andreopoulos B."/>
            <person name="Lipzen A."/>
            <person name="Chen C."/>
            <person name="Yanf M."/>
            <person name="Daum C."/>
            <person name="Ng V."/>
            <person name="Clum A."/>
            <person name="Ohm R."/>
            <person name="Martin F."/>
            <person name="Silar P."/>
            <person name="Natvig D."/>
            <person name="Lalanne C."/>
            <person name="Gautier V."/>
            <person name="Ament-Velasquez S.L."/>
            <person name="Kruys A."/>
            <person name="Hutchinson M.I."/>
            <person name="Powell A.J."/>
            <person name="Barry K."/>
            <person name="Miller A.N."/>
            <person name="Grigoriev I.V."/>
            <person name="Debuchy R."/>
            <person name="Gladieux P."/>
            <person name="Thoren M.H."/>
            <person name="Johannesson H."/>
        </authorList>
    </citation>
    <scope>NUCLEOTIDE SEQUENCE</scope>
    <source>
        <strain evidence="12">CBS 892.96</strain>
    </source>
</reference>
<dbReference type="PRINTS" id="PR00419">
    <property type="entry name" value="ADXRDTASE"/>
</dbReference>
<feature type="binding site" evidence="9">
    <location>
        <position position="76"/>
    </location>
    <ligand>
        <name>FAD</name>
        <dbReference type="ChEBI" id="CHEBI:57692"/>
    </ligand>
</feature>
<reference evidence="12" key="1">
    <citation type="journal article" date="2023" name="Mol. Phylogenet. Evol.">
        <title>Genome-scale phylogeny and comparative genomics of the fungal order Sordariales.</title>
        <authorList>
            <person name="Hensen N."/>
            <person name="Bonometti L."/>
            <person name="Westerberg I."/>
            <person name="Brannstrom I.O."/>
            <person name="Guillou S."/>
            <person name="Cros-Aarteil S."/>
            <person name="Calhoun S."/>
            <person name="Haridas S."/>
            <person name="Kuo A."/>
            <person name="Mondo S."/>
            <person name="Pangilinan J."/>
            <person name="Riley R."/>
            <person name="LaButti K."/>
            <person name="Andreopoulos B."/>
            <person name="Lipzen A."/>
            <person name="Chen C."/>
            <person name="Yan M."/>
            <person name="Daum C."/>
            <person name="Ng V."/>
            <person name="Clum A."/>
            <person name="Steindorff A."/>
            <person name="Ohm R.A."/>
            <person name="Martin F."/>
            <person name="Silar P."/>
            <person name="Natvig D.O."/>
            <person name="Lalanne C."/>
            <person name="Gautier V."/>
            <person name="Ament-Velasquez S.L."/>
            <person name="Kruys A."/>
            <person name="Hutchinson M.I."/>
            <person name="Powell A.J."/>
            <person name="Barry K."/>
            <person name="Miller A.N."/>
            <person name="Grigoriev I.V."/>
            <person name="Debuchy R."/>
            <person name="Gladieux P."/>
            <person name="Hiltunen Thoren M."/>
            <person name="Johannesson H."/>
        </authorList>
    </citation>
    <scope>NUCLEOTIDE SEQUENCE</scope>
    <source>
        <strain evidence="12">CBS 892.96</strain>
    </source>
</reference>
<feature type="domain" description="FAD/NAD(P)-binding" evidence="11">
    <location>
        <begin position="38"/>
        <end position="208"/>
    </location>
</feature>
<dbReference type="EC" id="1.18.1.6" evidence="8"/>
<evidence type="ECO:0000313" key="12">
    <source>
        <dbReference type="EMBL" id="KAK4176903.1"/>
    </source>
</evidence>
<sequence length="562" mass="62516">MATIAWARPRAFAQWNRRIALAYTTQVRRASTTGEPFRLAIIGSGPAGFYTAYRFMKNNEHAKVDMYESLPVPYGLVRFGVAPDHAEVKNCREKFEEVASSPNFNFVGNVTVGASSDHPDGATVPLSSILRHYHAVVFSYGSSEDRKLGIPGEDLKGVFSAREFVGWYNGLPEYADLNPDLSLGFHDDTLIIGNGNVAMDVARILLKTPEELAKTDIAAHALDALSRSKVHNIRIIGRRGPIQAAFTTKELRALYKLPDVEVRPYDLEHPKSYQVLPPPVKRRTELLSKGKHLPPNLSKSYPSVTFDFCLSPLHFDHDPKQPSSRPGWVTSATFGKTVLRHPNQTYGSIEYNESSHESREYYDQKATARLPPNPKTITLPTRYIFKSIGYKSTPLPEFPHLGIPFNTSTGVIPNDGIGRVLTKIHHPHQLPSSSHPTHHQAHIELPHHFKGLYCSGWVKRGPQGVIAETMMDAFTTADAITEDLSKQEKFLPDSGLGQDAKGWEAVRAEALGGNAKVVSWEDWKAIDEAEIERGQKAGTGKEREKFVRREDMLAVLGDKAGR</sequence>
<evidence type="ECO:0000259" key="11">
    <source>
        <dbReference type="Pfam" id="PF07992"/>
    </source>
</evidence>
<dbReference type="InterPro" id="IPR055275">
    <property type="entry name" value="Ferredox_Rdtase"/>
</dbReference>
<dbReference type="PANTHER" id="PTHR48467">
    <property type="entry name" value="GLUTAMATE SYNTHASE 1 [NADH], CHLOROPLASTIC-LIKE"/>
    <property type="match status" value="1"/>
</dbReference>
<keyword evidence="3 8" id="KW-0285">Flavoprotein</keyword>
<dbReference type="InterPro" id="IPR023753">
    <property type="entry name" value="FAD/NAD-binding_dom"/>
</dbReference>
<comment type="similarity">
    <text evidence="2 8">Belongs to the ferredoxin--NADP reductase type 1 family.</text>
</comment>
<evidence type="ECO:0000256" key="2">
    <source>
        <dbReference type="ARBA" id="ARBA00008312"/>
    </source>
</evidence>
<evidence type="ECO:0000256" key="10">
    <source>
        <dbReference type="PIRSR" id="PIRSR000362-2"/>
    </source>
</evidence>
<name>A0AAN7A7G1_9PEZI</name>
<feature type="binding site" evidence="10">
    <location>
        <position position="250"/>
    </location>
    <ligand>
        <name>NADP(+)</name>
        <dbReference type="ChEBI" id="CHEBI:58349"/>
    </ligand>
</feature>
<dbReference type="SUPFAM" id="SSF51971">
    <property type="entry name" value="Nucleotide-binding domain"/>
    <property type="match status" value="1"/>
</dbReference>
<feature type="binding site" evidence="9">
    <location>
        <position position="112"/>
    </location>
    <ligand>
        <name>FAD</name>
        <dbReference type="ChEBI" id="CHEBI:57692"/>
    </ligand>
</feature>
<comment type="caution">
    <text evidence="12">The sequence shown here is derived from an EMBL/GenBank/DDBJ whole genome shotgun (WGS) entry which is preliminary data.</text>
</comment>
<feature type="binding site" evidence="10">
    <location>
        <position position="464"/>
    </location>
    <ligand>
        <name>NADP(+)</name>
        <dbReference type="ChEBI" id="CHEBI:58349"/>
    </ligand>
</feature>
<dbReference type="GO" id="GO:0016491">
    <property type="term" value="F:oxidoreductase activity"/>
    <property type="evidence" value="ECO:0007669"/>
    <property type="project" value="UniProtKB-KW"/>
</dbReference>
<evidence type="ECO:0000313" key="13">
    <source>
        <dbReference type="Proteomes" id="UP001302321"/>
    </source>
</evidence>
<dbReference type="SUPFAM" id="SSF51905">
    <property type="entry name" value="FAD/NAD(P)-binding domain"/>
    <property type="match status" value="1"/>
</dbReference>
<evidence type="ECO:0000256" key="3">
    <source>
        <dbReference type="ARBA" id="ARBA00022630"/>
    </source>
</evidence>
<dbReference type="AlphaFoldDB" id="A0AAN7A7G1"/>
<keyword evidence="4 8" id="KW-0274">FAD</keyword>
<dbReference type="PIRSF" id="PIRSF000362">
    <property type="entry name" value="FNR"/>
    <property type="match status" value="1"/>
</dbReference>
<evidence type="ECO:0000256" key="9">
    <source>
        <dbReference type="PIRSR" id="PIRSR000362-1"/>
    </source>
</evidence>
<evidence type="ECO:0000256" key="1">
    <source>
        <dbReference type="ARBA" id="ARBA00001974"/>
    </source>
</evidence>
<dbReference type="Gene3D" id="3.40.50.720">
    <property type="entry name" value="NAD(P)-binding Rossmann-like Domain"/>
    <property type="match status" value="1"/>
</dbReference>